<dbReference type="Proteomes" id="UP000240317">
    <property type="component" value="Unassembled WGS sequence"/>
</dbReference>
<reference evidence="3 4" key="1">
    <citation type="submission" date="2018-03" db="EMBL/GenBank/DDBJ databases">
        <title>Draft genome of Deinococcus sp. OD32.</title>
        <authorList>
            <person name="Wang X.-P."/>
            <person name="Du Z.-J."/>
        </authorList>
    </citation>
    <scope>NUCLEOTIDE SEQUENCE [LARGE SCALE GENOMIC DNA]</scope>
    <source>
        <strain evidence="3 4">OD32</strain>
    </source>
</reference>
<dbReference type="EMBL" id="PYSV01000031">
    <property type="protein sequence ID" value="PTA66459.1"/>
    <property type="molecule type" value="Genomic_DNA"/>
</dbReference>
<keyword evidence="2" id="KW-0812">Transmembrane</keyword>
<comment type="caution">
    <text evidence="3">The sequence shown here is derived from an EMBL/GenBank/DDBJ whole genome shotgun (WGS) entry which is preliminary data.</text>
</comment>
<keyword evidence="2" id="KW-0472">Membrane</keyword>
<name>A0A2T3W3P8_9DEIO</name>
<feature type="compositionally biased region" description="Basic and acidic residues" evidence="1">
    <location>
        <begin position="10"/>
        <end position="21"/>
    </location>
</feature>
<evidence type="ECO:0000256" key="2">
    <source>
        <dbReference type="SAM" id="Phobius"/>
    </source>
</evidence>
<dbReference type="AlphaFoldDB" id="A0A2T3W3P8"/>
<keyword evidence="2" id="KW-1133">Transmembrane helix</keyword>
<accession>A0A2T3W3P8</accession>
<evidence type="ECO:0000313" key="3">
    <source>
        <dbReference type="EMBL" id="PTA66459.1"/>
    </source>
</evidence>
<protein>
    <submittedName>
        <fullName evidence="3">Uncharacterized protein</fullName>
    </submittedName>
</protein>
<sequence length="77" mass="7960">MGITVTNDQNRPDHTVADADRASPPLVGMPRWVKGFLWVGVALLLVVLALKVLGGGQHGPGRHLPGAAVPVSAPLHG</sequence>
<evidence type="ECO:0000313" key="4">
    <source>
        <dbReference type="Proteomes" id="UP000240317"/>
    </source>
</evidence>
<evidence type="ECO:0000256" key="1">
    <source>
        <dbReference type="SAM" id="MobiDB-lite"/>
    </source>
</evidence>
<gene>
    <name evidence="3" type="ORF">C8263_17870</name>
</gene>
<feature type="transmembrane region" description="Helical" evidence="2">
    <location>
        <begin position="35"/>
        <end position="53"/>
    </location>
</feature>
<organism evidence="3 4">
    <name type="scientific">Deinococcus arcticus</name>
    <dbReference type="NCBI Taxonomy" id="2136176"/>
    <lineage>
        <taxon>Bacteria</taxon>
        <taxon>Thermotogati</taxon>
        <taxon>Deinococcota</taxon>
        <taxon>Deinococci</taxon>
        <taxon>Deinococcales</taxon>
        <taxon>Deinococcaceae</taxon>
        <taxon>Deinococcus</taxon>
    </lineage>
</organism>
<proteinExistence type="predicted"/>
<keyword evidence="4" id="KW-1185">Reference proteome</keyword>
<feature type="region of interest" description="Disordered" evidence="1">
    <location>
        <begin position="58"/>
        <end position="77"/>
    </location>
</feature>
<feature type="region of interest" description="Disordered" evidence="1">
    <location>
        <begin position="1"/>
        <end position="23"/>
    </location>
</feature>